<feature type="compositionally biased region" description="Pro residues" evidence="1">
    <location>
        <begin position="112"/>
        <end position="124"/>
    </location>
</feature>
<evidence type="ECO:0000313" key="3">
    <source>
        <dbReference type="Proteomes" id="UP000299102"/>
    </source>
</evidence>
<comment type="caution">
    <text evidence="2">The sequence shown here is derived from an EMBL/GenBank/DDBJ whole genome shotgun (WGS) entry which is preliminary data.</text>
</comment>
<evidence type="ECO:0000313" key="2">
    <source>
        <dbReference type="EMBL" id="GBP39254.1"/>
    </source>
</evidence>
<feature type="region of interest" description="Disordered" evidence="1">
    <location>
        <begin position="82"/>
        <end position="124"/>
    </location>
</feature>
<dbReference type="Proteomes" id="UP000299102">
    <property type="component" value="Unassembled WGS sequence"/>
</dbReference>
<gene>
    <name evidence="2" type="ORF">EVAR_22660_1</name>
</gene>
<sequence length="335" mass="38195">MDLNTRRGRPITISERSPVRGTSSDSESDPGSSDSPDHRVSPRSGAVEPLKGPNPKRQASRRPLMVRFMPLLLAGGLLPSLLQPTRGGRRWESKRQLRGRENNRGDEADVTAPPPHRVAKPPPMFVRDKDRWTELRRRFQNLQNLLVCYFKFHTYPLKRAGNPGSPGESLRKYQLTRSREDLVAQNLRFRAYAPSPASKREARNAPYLQCHNCQSYCTFARCYCHPSPPACVQRAIRPTTLDARVLQRDPSTRRPYRRARVRRHSAMLERRLDRVTPGRRKNSATSADDLGQLMSIITVIDTGELMILAKIPCRREPDEKLLCLVEHASLVRPSK</sequence>
<feature type="region of interest" description="Disordered" evidence="1">
    <location>
        <begin position="1"/>
        <end position="63"/>
    </location>
</feature>
<proteinExistence type="predicted"/>
<reference evidence="2 3" key="1">
    <citation type="journal article" date="2019" name="Commun. Biol.">
        <title>The bagworm genome reveals a unique fibroin gene that provides high tensile strength.</title>
        <authorList>
            <person name="Kono N."/>
            <person name="Nakamura H."/>
            <person name="Ohtoshi R."/>
            <person name="Tomita M."/>
            <person name="Numata K."/>
            <person name="Arakawa K."/>
        </authorList>
    </citation>
    <scope>NUCLEOTIDE SEQUENCE [LARGE SCALE GENOMIC DNA]</scope>
</reference>
<dbReference type="AlphaFoldDB" id="A0A4C1VMX7"/>
<feature type="compositionally biased region" description="Low complexity" evidence="1">
    <location>
        <begin position="23"/>
        <end position="34"/>
    </location>
</feature>
<evidence type="ECO:0000256" key="1">
    <source>
        <dbReference type="SAM" id="MobiDB-lite"/>
    </source>
</evidence>
<accession>A0A4C1VMX7</accession>
<feature type="compositionally biased region" description="Basic and acidic residues" evidence="1">
    <location>
        <begin position="89"/>
        <end position="107"/>
    </location>
</feature>
<protein>
    <submittedName>
        <fullName evidence="2">Uncharacterized protein</fullName>
    </submittedName>
</protein>
<name>A0A4C1VMX7_EUMVA</name>
<keyword evidence="3" id="KW-1185">Reference proteome</keyword>
<dbReference type="EMBL" id="BGZK01000362">
    <property type="protein sequence ID" value="GBP39254.1"/>
    <property type="molecule type" value="Genomic_DNA"/>
</dbReference>
<organism evidence="2 3">
    <name type="scientific">Eumeta variegata</name>
    <name type="common">Bagworm moth</name>
    <name type="synonym">Eumeta japonica</name>
    <dbReference type="NCBI Taxonomy" id="151549"/>
    <lineage>
        <taxon>Eukaryota</taxon>
        <taxon>Metazoa</taxon>
        <taxon>Ecdysozoa</taxon>
        <taxon>Arthropoda</taxon>
        <taxon>Hexapoda</taxon>
        <taxon>Insecta</taxon>
        <taxon>Pterygota</taxon>
        <taxon>Neoptera</taxon>
        <taxon>Endopterygota</taxon>
        <taxon>Lepidoptera</taxon>
        <taxon>Glossata</taxon>
        <taxon>Ditrysia</taxon>
        <taxon>Tineoidea</taxon>
        <taxon>Psychidae</taxon>
        <taxon>Oiketicinae</taxon>
        <taxon>Eumeta</taxon>
    </lineage>
</organism>